<evidence type="ECO:0000256" key="2">
    <source>
        <dbReference type="SAM" id="SignalP"/>
    </source>
</evidence>
<proteinExistence type="predicted"/>
<dbReference type="PANTHER" id="PTHR12861">
    <property type="entry name" value="TRANSLOCON-ASSOCIATED PROTEIN, BETA SUBUNIT PRECURSOR TRAP-BETA SIGNAL SEQUENCE RECEPTOR BETA SUBUNIT"/>
    <property type="match status" value="1"/>
</dbReference>
<keyword evidence="1" id="KW-1133">Transmembrane helix</keyword>
<dbReference type="Proteomes" id="UP000251960">
    <property type="component" value="Chromosome 3"/>
</dbReference>
<keyword evidence="1" id="KW-0812">Transmembrane</keyword>
<evidence type="ECO:0000256" key="1">
    <source>
        <dbReference type="SAM" id="Phobius"/>
    </source>
</evidence>
<organism evidence="3 4">
    <name type="scientific">Zea mays</name>
    <name type="common">Maize</name>
    <dbReference type="NCBI Taxonomy" id="4577"/>
    <lineage>
        <taxon>Eukaryota</taxon>
        <taxon>Viridiplantae</taxon>
        <taxon>Streptophyta</taxon>
        <taxon>Embryophyta</taxon>
        <taxon>Tracheophyta</taxon>
        <taxon>Spermatophyta</taxon>
        <taxon>Magnoliopsida</taxon>
        <taxon>Liliopsida</taxon>
        <taxon>Poales</taxon>
        <taxon>Poaceae</taxon>
        <taxon>PACMAD clade</taxon>
        <taxon>Panicoideae</taxon>
        <taxon>Andropogonodae</taxon>
        <taxon>Andropogoneae</taxon>
        <taxon>Tripsacinae</taxon>
        <taxon>Zea</taxon>
    </lineage>
</organism>
<sequence>MARCLALVALLVLGLAAAAASAADAPFVVAHKKISLSRPKPGVERVAVSVDLYNQGSATAYDVSINDDSWPTEVFELVTGEKSKTLERLDPGATASHTYVLETKTQGRFQGSPAIITYRVPTKTALQEAYSTPIFPLDILAERPPEKKFEWVSKHAIARTTYFMFLAHTDVRMLFLVLPLRGNLNMLSYYVQAKRLVMKYGSLVSVVSFVGLFIYLVASPSKSSSKASKKRR</sequence>
<reference evidence="3 4" key="1">
    <citation type="journal article" date="2018" name="Nat. Genet.">
        <title>Extensive intraspecific gene order and gene structural variations between Mo17 and other maize genomes.</title>
        <authorList>
            <person name="Sun S."/>
            <person name="Zhou Y."/>
            <person name="Chen J."/>
            <person name="Shi J."/>
            <person name="Zhao H."/>
            <person name="Zhao H."/>
            <person name="Song W."/>
            <person name="Zhang M."/>
            <person name="Cui Y."/>
            <person name="Dong X."/>
            <person name="Liu H."/>
            <person name="Ma X."/>
            <person name="Jiao Y."/>
            <person name="Wang B."/>
            <person name="Wei X."/>
            <person name="Stein J.C."/>
            <person name="Glaubitz J.C."/>
            <person name="Lu F."/>
            <person name="Yu G."/>
            <person name="Liang C."/>
            <person name="Fengler K."/>
            <person name="Li B."/>
            <person name="Rafalski A."/>
            <person name="Schnable P.S."/>
            <person name="Ware D.H."/>
            <person name="Buckler E.S."/>
            <person name="Lai J."/>
        </authorList>
    </citation>
    <scope>NUCLEOTIDE SEQUENCE [LARGE SCALE GENOMIC DNA]</scope>
    <source>
        <strain evidence="4">cv. Missouri 17</strain>
        <tissue evidence="3">Seedling</tissue>
    </source>
</reference>
<feature type="signal peptide" evidence="2">
    <location>
        <begin position="1"/>
        <end position="22"/>
    </location>
</feature>
<accession>A0A3L6FM96</accession>
<protein>
    <submittedName>
        <fullName evidence="3">Translocon-associated protein subunit beta</fullName>
    </submittedName>
</protein>
<dbReference type="PANTHER" id="PTHR12861:SF3">
    <property type="entry name" value="TRANSLOCON-ASSOCIATED PROTEIN SUBUNIT BETA"/>
    <property type="match status" value="1"/>
</dbReference>
<feature type="transmembrane region" description="Helical" evidence="1">
    <location>
        <begin position="200"/>
        <end position="218"/>
    </location>
</feature>
<comment type="caution">
    <text evidence="3">The sequence shown here is derived from an EMBL/GenBank/DDBJ whole genome shotgun (WGS) entry which is preliminary data.</text>
</comment>
<feature type="chain" id="PRO_5018293733" evidence="2">
    <location>
        <begin position="23"/>
        <end position="232"/>
    </location>
</feature>
<evidence type="ECO:0000313" key="3">
    <source>
        <dbReference type="EMBL" id="PWZ34093.1"/>
    </source>
</evidence>
<dbReference type="Pfam" id="PF05753">
    <property type="entry name" value="TRAP_beta"/>
    <property type="match status" value="1"/>
</dbReference>
<dbReference type="EMBL" id="NCVQ01000004">
    <property type="protein sequence ID" value="PWZ34093.1"/>
    <property type="molecule type" value="Genomic_DNA"/>
</dbReference>
<name>A0A3L6FM96_MAIZE</name>
<dbReference type="ExpressionAtlas" id="A0A3L6FM96">
    <property type="expression patterns" value="baseline and differential"/>
</dbReference>
<gene>
    <name evidence="3" type="primary">SSR2</name>
    <name evidence="3" type="ORF">Zm00014a_032178</name>
</gene>
<keyword evidence="1" id="KW-0472">Membrane</keyword>
<dbReference type="AlphaFoldDB" id="A0A3L6FM96"/>
<keyword evidence="2" id="KW-0732">Signal</keyword>
<evidence type="ECO:0000313" key="4">
    <source>
        <dbReference type="Proteomes" id="UP000251960"/>
    </source>
</evidence>